<sequence length="143" mass="16277">MAHLKETIGKYSELIARAALLASGWQAVSTADTEEPFDISAKDPGTGEWKTFQVKTIRDRTEKRGYLTVNGRKGDGQPYTAEDTDFFIGVLIGEGKFPRVWMFDNRGITDYWGPSEREGKRWVEMDLNFMREDFAENNEAEAV</sequence>
<dbReference type="Proteomes" id="UP001216709">
    <property type="component" value="Unassembled WGS sequence"/>
</dbReference>
<reference evidence="2 3" key="1">
    <citation type="journal article" date="2016" name="Front. Microbiol.">
        <title>High-Level Heat Resistance of Spores of Bacillus amyloliquefaciens and Bacillus licheniformis Results from the Presence of a spoVA Operon in a Tn1546 Transposon.</title>
        <authorList>
            <person name="Berendsen E.M."/>
            <person name="Koning R.A."/>
            <person name="Boekhorst J."/>
            <person name="de Jong A."/>
            <person name="Kuipers O.P."/>
            <person name="Wells-Bennik M.H."/>
        </authorList>
    </citation>
    <scope>NUCLEOTIDE SEQUENCE [LARGE SCALE GENOMIC DNA]</scope>
    <source>
        <strain evidence="2 3">B4121</strain>
    </source>
</reference>
<comment type="caution">
    <text evidence="2">The sequence shown here is derived from an EMBL/GenBank/DDBJ whole genome shotgun (WGS) entry which is preliminary data.</text>
</comment>
<evidence type="ECO:0000313" key="1">
    <source>
        <dbReference type="EMBL" id="MDE1454794.1"/>
    </source>
</evidence>
<proteinExistence type="predicted"/>
<dbReference type="GO" id="GO:0003676">
    <property type="term" value="F:nucleic acid binding"/>
    <property type="evidence" value="ECO:0007669"/>
    <property type="project" value="InterPro"/>
</dbReference>
<reference evidence="1" key="2">
    <citation type="submission" date="2022-12" db="EMBL/GenBank/DDBJ databases">
        <title>Draft Genome Sequences of Bacillus licheniformis and Bacillus paralicheniformis strains isolated from Irish skim milk powders.</title>
        <authorList>
            <person name="Lourenco A."/>
            <person name="Li F."/>
            <person name="Geraldine D."/>
            <person name="Tobin J.T."/>
            <person name="Butler F."/>
            <person name="Jordan K."/>
            <person name="Obrien T."/>
        </authorList>
    </citation>
    <scope>NUCLEOTIDE SEQUENCE</scope>
    <source>
        <strain evidence="1">3370</strain>
    </source>
</reference>
<dbReference type="InterPro" id="IPR011856">
    <property type="entry name" value="tRNA_endonuc-like_dom_sf"/>
</dbReference>
<dbReference type="AlphaFoldDB" id="A0A7Z1B1V6"/>
<dbReference type="RefSeq" id="WP_075213369.1">
    <property type="nucleotide sequence ID" value="NZ_JARAFO010000194.1"/>
</dbReference>
<evidence type="ECO:0008006" key="4">
    <source>
        <dbReference type="Google" id="ProtNLM"/>
    </source>
</evidence>
<dbReference type="EMBL" id="LKPO01000029">
    <property type="protein sequence ID" value="OLF86386.1"/>
    <property type="molecule type" value="Genomic_DNA"/>
</dbReference>
<organism evidence="2 3">
    <name type="scientific">Bacillus paralicheniformis</name>
    <dbReference type="NCBI Taxonomy" id="1648923"/>
    <lineage>
        <taxon>Bacteria</taxon>
        <taxon>Bacillati</taxon>
        <taxon>Bacillota</taxon>
        <taxon>Bacilli</taxon>
        <taxon>Bacillales</taxon>
        <taxon>Bacillaceae</taxon>
        <taxon>Bacillus</taxon>
    </lineage>
</organism>
<dbReference type="EMBL" id="JARAFO010000194">
    <property type="protein sequence ID" value="MDE1454794.1"/>
    <property type="molecule type" value="Genomic_DNA"/>
</dbReference>
<name>A0A7Z1B1V6_9BACI</name>
<evidence type="ECO:0000313" key="3">
    <source>
        <dbReference type="Proteomes" id="UP000185604"/>
    </source>
</evidence>
<protein>
    <recommendedName>
        <fullName evidence="4">DUF4365 domain-containing protein</fullName>
    </recommendedName>
</protein>
<accession>A0A7Z1B1V6</accession>
<gene>
    <name evidence="2" type="ORF">B4121_4577</name>
    <name evidence="1" type="ORF">PVN32_21850</name>
</gene>
<dbReference type="Proteomes" id="UP000185604">
    <property type="component" value="Unassembled WGS sequence"/>
</dbReference>
<dbReference type="Gene3D" id="3.40.1350.10">
    <property type="match status" value="1"/>
</dbReference>
<evidence type="ECO:0000313" key="2">
    <source>
        <dbReference type="EMBL" id="OLF86386.1"/>
    </source>
</evidence>